<evidence type="ECO:0000256" key="3">
    <source>
        <dbReference type="ARBA" id="ARBA00022884"/>
    </source>
</evidence>
<evidence type="ECO:0000256" key="4">
    <source>
        <dbReference type="ARBA" id="ARBA00022980"/>
    </source>
</evidence>
<protein>
    <recommendedName>
        <fullName evidence="6">Small ribosomal subunit protein uS7c</fullName>
    </recommendedName>
</protein>
<evidence type="ECO:0000259" key="8">
    <source>
        <dbReference type="Pfam" id="PF00177"/>
    </source>
</evidence>
<dbReference type="GeneID" id="20358024"/>
<gene>
    <name evidence="6 9" type="primary">rps7</name>
</gene>
<dbReference type="InterPro" id="IPR036823">
    <property type="entry name" value="Ribosomal_uS7_dom_sf"/>
</dbReference>
<comment type="similarity">
    <text evidence="1 6 7">Belongs to the universal ribosomal protein uS7 family.</text>
</comment>
<feature type="domain" description="Small ribosomal subunit protein uS7" evidence="8">
    <location>
        <begin position="3"/>
        <end position="149"/>
    </location>
</feature>
<keyword evidence="4 6" id="KW-0689">Ribosomal protein</keyword>
<sequence>MSRRKKKISKSIKPDAVYRSTVVSMLISRVLLDGKRSLAQRIVYSTLQIIETRTQEDPLQVLEKALRHVTPIVEVKSRRIGGSIYQIPQEVKRSRGTTLAVKWLLQGAQSRNAFSFSEKLAQEIIDASQSLGSAIKKKEEIHRMAEANKAFAHFKS</sequence>
<evidence type="ECO:0000313" key="9">
    <source>
        <dbReference type="EMBL" id="AID67568.1"/>
    </source>
</evidence>
<dbReference type="RefSeq" id="YP_009057476.1">
    <property type="nucleotide sequence ID" value="NC_024817.1"/>
</dbReference>
<dbReference type="AlphaFoldDB" id="A0A088CIB3"/>
<dbReference type="PANTHER" id="PTHR11205">
    <property type="entry name" value="RIBOSOMAL PROTEIN S7"/>
    <property type="match status" value="1"/>
</dbReference>
<keyword evidence="3 6" id="KW-0694">RNA-binding</keyword>
<keyword evidence="5 6" id="KW-0687">Ribonucleoprotein</keyword>
<dbReference type="GO" id="GO:0003735">
    <property type="term" value="F:structural constituent of ribosome"/>
    <property type="evidence" value="ECO:0007669"/>
    <property type="project" value="InterPro"/>
</dbReference>
<dbReference type="PROSITE" id="PS00052">
    <property type="entry name" value="RIBOSOMAL_S7"/>
    <property type="match status" value="1"/>
</dbReference>
<evidence type="ECO:0000256" key="7">
    <source>
        <dbReference type="RuleBase" id="RU003619"/>
    </source>
</evidence>
<evidence type="ECO:0000256" key="1">
    <source>
        <dbReference type="ARBA" id="ARBA00007151"/>
    </source>
</evidence>
<keyword evidence="9" id="KW-0934">Plastid</keyword>
<keyword evidence="9" id="KW-0150">Chloroplast</keyword>
<evidence type="ECO:0000256" key="5">
    <source>
        <dbReference type="ARBA" id="ARBA00023274"/>
    </source>
</evidence>
<accession>A0A088CIB3</accession>
<dbReference type="GO" id="GO:0019843">
    <property type="term" value="F:rRNA binding"/>
    <property type="evidence" value="ECO:0007669"/>
    <property type="project" value="UniProtKB-UniRule"/>
</dbReference>
<dbReference type="Pfam" id="PF00177">
    <property type="entry name" value="Ribosomal_S7"/>
    <property type="match status" value="1"/>
</dbReference>
<dbReference type="InterPro" id="IPR020606">
    <property type="entry name" value="Ribosomal_uS7_CS"/>
</dbReference>
<comment type="subcellular location">
    <subcellularLocation>
        <location evidence="6">Plastid</location>
        <location evidence="6">Chloroplast</location>
    </subcellularLocation>
</comment>
<comment type="subunit">
    <text evidence="6">Part of the 30S ribosomal subunit.</text>
</comment>
<dbReference type="GO" id="GO:0009507">
    <property type="term" value="C:chloroplast"/>
    <property type="evidence" value="ECO:0007669"/>
    <property type="project" value="UniProtKB-SubCell"/>
</dbReference>
<organism evidence="9">
    <name type="scientific">Prasinoderma coloniale</name>
    <dbReference type="NCBI Taxonomy" id="156133"/>
    <lineage>
        <taxon>Eukaryota</taxon>
        <taxon>Viridiplantae</taxon>
        <taxon>Prasinodermophyta</taxon>
        <taxon>Prasinodermophyceae</taxon>
        <taxon>Prasinodermales</taxon>
        <taxon>Prasinodermaceae</taxon>
        <taxon>Prasinoderma</taxon>
    </lineage>
</organism>
<dbReference type="PIRSF" id="PIRSF002122">
    <property type="entry name" value="RPS7p_RPS7a_RPS5e_RPS7o"/>
    <property type="match status" value="1"/>
</dbReference>
<dbReference type="Gene3D" id="1.10.455.10">
    <property type="entry name" value="Ribosomal protein S7 domain"/>
    <property type="match status" value="1"/>
</dbReference>
<dbReference type="SUPFAM" id="SSF47973">
    <property type="entry name" value="Ribosomal protein S7"/>
    <property type="match status" value="1"/>
</dbReference>
<comment type="function">
    <text evidence="6">One of the primary rRNA binding proteins, it binds directly to 16S rRNA where it nucleates assembly of the head domain of the 30S subunit.</text>
</comment>
<geneLocation type="chloroplast" evidence="9"/>
<proteinExistence type="inferred from homology"/>
<evidence type="ECO:0000256" key="6">
    <source>
        <dbReference type="HAMAP-Rule" id="MF_00480"/>
    </source>
</evidence>
<dbReference type="GO" id="GO:0015935">
    <property type="term" value="C:small ribosomal subunit"/>
    <property type="evidence" value="ECO:0007669"/>
    <property type="project" value="InterPro"/>
</dbReference>
<dbReference type="InterPro" id="IPR005717">
    <property type="entry name" value="Ribosomal_uS7_bac/org-type"/>
</dbReference>
<evidence type="ECO:0000256" key="2">
    <source>
        <dbReference type="ARBA" id="ARBA00022730"/>
    </source>
</evidence>
<dbReference type="NCBIfam" id="TIGR01029">
    <property type="entry name" value="rpsG_bact"/>
    <property type="match status" value="1"/>
</dbReference>
<dbReference type="EMBL" id="KJ746598">
    <property type="protein sequence ID" value="AID67568.1"/>
    <property type="molecule type" value="Genomic_DNA"/>
</dbReference>
<dbReference type="GO" id="GO:0006412">
    <property type="term" value="P:translation"/>
    <property type="evidence" value="ECO:0007669"/>
    <property type="project" value="UniProtKB-UniRule"/>
</dbReference>
<dbReference type="FunFam" id="1.10.455.10:FF:000001">
    <property type="entry name" value="30S ribosomal protein S7"/>
    <property type="match status" value="1"/>
</dbReference>
<dbReference type="InterPro" id="IPR023798">
    <property type="entry name" value="Ribosomal_uS7_dom"/>
</dbReference>
<keyword evidence="2 6" id="KW-0699">rRNA-binding</keyword>
<name>A0A088CIB3_9VIRI</name>
<dbReference type="InterPro" id="IPR000235">
    <property type="entry name" value="Ribosomal_uS7"/>
</dbReference>
<dbReference type="HAMAP" id="MF_00480_B">
    <property type="entry name" value="Ribosomal_uS7_B"/>
    <property type="match status" value="1"/>
</dbReference>
<dbReference type="CDD" id="cd14871">
    <property type="entry name" value="uS7_Chloroplast"/>
    <property type="match status" value="1"/>
</dbReference>
<reference evidence="9" key="1">
    <citation type="journal article" date="2014" name="BMC Genomics">
        <title>Six newly sequenced chloroplast genomes from prasinophyte green algae provide insights into the relationships among prasinophyte lineages and the diversity of streamlined genome architecture in picoplanktonic species.</title>
        <authorList>
            <person name="Lemieux C."/>
            <person name="Otis C."/>
            <person name="Turmel M."/>
        </authorList>
    </citation>
    <scope>NUCLEOTIDE SEQUENCE</scope>
</reference>